<comment type="subcellular location">
    <subcellularLocation>
        <location evidence="13">Cytoplasm</location>
    </subcellularLocation>
</comment>
<evidence type="ECO:0000256" key="4">
    <source>
        <dbReference type="ARBA" id="ARBA00022691"/>
    </source>
</evidence>
<organism evidence="17 18">
    <name type="scientific">Coprococcus hominis</name>
    <name type="common">ex Liu et al. 2022</name>
    <dbReference type="NCBI Taxonomy" id="2763039"/>
    <lineage>
        <taxon>Bacteria</taxon>
        <taxon>Bacillati</taxon>
        <taxon>Bacillota</taxon>
        <taxon>Clostridia</taxon>
        <taxon>Lachnospirales</taxon>
        <taxon>Lachnospiraceae</taxon>
        <taxon>Coprococcus</taxon>
    </lineage>
</organism>
<evidence type="ECO:0000256" key="11">
    <source>
        <dbReference type="ARBA" id="ARBA00080698"/>
    </source>
</evidence>
<evidence type="ECO:0000259" key="16">
    <source>
        <dbReference type="PROSITE" id="PS51918"/>
    </source>
</evidence>
<dbReference type="FunFam" id="3.40.50.12160:FF:000003">
    <property type="entry name" value="CDK5 regulatory subunit-associated protein 1"/>
    <property type="match status" value="1"/>
</dbReference>
<evidence type="ECO:0000256" key="10">
    <source>
        <dbReference type="ARBA" id="ARBA00068570"/>
    </source>
</evidence>
<evidence type="ECO:0000259" key="14">
    <source>
        <dbReference type="PROSITE" id="PS50926"/>
    </source>
</evidence>
<comment type="subunit">
    <text evidence="13">Monomer.</text>
</comment>
<dbReference type="Gene3D" id="3.40.50.12160">
    <property type="entry name" value="Methylthiotransferase, N-terminal domain"/>
    <property type="match status" value="1"/>
</dbReference>
<evidence type="ECO:0000313" key="18">
    <source>
        <dbReference type="Proteomes" id="UP000615234"/>
    </source>
</evidence>
<feature type="binding site" evidence="13">
    <location>
        <position position="57"/>
    </location>
    <ligand>
        <name>[4Fe-4S] cluster</name>
        <dbReference type="ChEBI" id="CHEBI:49883"/>
        <label>1</label>
    </ligand>
</feature>
<feature type="binding site" evidence="13">
    <location>
        <position position="206"/>
    </location>
    <ligand>
        <name>[4Fe-4S] cluster</name>
        <dbReference type="ChEBI" id="CHEBI:49883"/>
        <label>2</label>
        <note>4Fe-4S-S-AdoMet</note>
    </ligand>
</feature>
<dbReference type="AlphaFoldDB" id="A0A8I0DUU4"/>
<dbReference type="SFLD" id="SFLDG01061">
    <property type="entry name" value="methylthiotransferase"/>
    <property type="match status" value="1"/>
</dbReference>
<dbReference type="CDD" id="cd01335">
    <property type="entry name" value="Radical_SAM"/>
    <property type="match status" value="1"/>
</dbReference>
<feature type="domain" description="MTTase N-terminal" evidence="15">
    <location>
        <begin position="48"/>
        <end position="165"/>
    </location>
</feature>
<dbReference type="GO" id="GO:0046872">
    <property type="term" value="F:metal ion binding"/>
    <property type="evidence" value="ECO:0007669"/>
    <property type="project" value="UniProtKB-KW"/>
</dbReference>
<dbReference type="SFLD" id="SFLDS00029">
    <property type="entry name" value="Radical_SAM"/>
    <property type="match status" value="1"/>
</dbReference>
<keyword evidence="3 13" id="KW-0808">Transferase</keyword>
<name>A0A8I0DUU4_9FIRM</name>
<dbReference type="PANTHER" id="PTHR43020">
    <property type="entry name" value="CDK5 REGULATORY SUBUNIT-ASSOCIATED PROTEIN 1"/>
    <property type="match status" value="1"/>
</dbReference>
<evidence type="ECO:0000256" key="2">
    <source>
        <dbReference type="ARBA" id="ARBA00022485"/>
    </source>
</evidence>
<dbReference type="GO" id="GO:0005829">
    <property type="term" value="C:cytosol"/>
    <property type="evidence" value="ECO:0007669"/>
    <property type="project" value="TreeGrafter"/>
</dbReference>
<protein>
    <recommendedName>
        <fullName evidence="10 13">tRNA-2-methylthio-N(6)-dimethylallyladenosine synthase</fullName>
        <ecNumber evidence="8 13">2.8.4.3</ecNumber>
    </recommendedName>
    <alternativeName>
        <fullName evidence="12 13">(Dimethylallyl)adenosine tRNA methylthiotransferase MiaB</fullName>
    </alternativeName>
    <alternativeName>
        <fullName evidence="11 13">tRNA-i(6)A37 methylthiotransferase</fullName>
    </alternativeName>
</protein>
<feature type="binding site" evidence="13">
    <location>
        <position position="92"/>
    </location>
    <ligand>
        <name>[4Fe-4S] cluster</name>
        <dbReference type="ChEBI" id="CHEBI:49883"/>
        <label>1</label>
    </ligand>
</feature>
<dbReference type="InterPro" id="IPR058240">
    <property type="entry name" value="rSAM_sf"/>
</dbReference>
<feature type="binding site" evidence="13">
    <location>
        <position position="126"/>
    </location>
    <ligand>
        <name>[4Fe-4S] cluster</name>
        <dbReference type="ChEBI" id="CHEBI:49883"/>
        <label>1</label>
    </ligand>
</feature>
<comment type="caution">
    <text evidence="17">The sequence shown here is derived from an EMBL/GenBank/DDBJ whole genome shotgun (WGS) entry which is preliminary data.</text>
</comment>
<evidence type="ECO:0000256" key="9">
    <source>
        <dbReference type="ARBA" id="ARBA00051425"/>
    </source>
</evidence>
<feature type="binding site" evidence="13">
    <location>
        <position position="209"/>
    </location>
    <ligand>
        <name>[4Fe-4S] cluster</name>
        <dbReference type="ChEBI" id="CHEBI:49883"/>
        <label>2</label>
        <note>4Fe-4S-S-AdoMet</note>
    </ligand>
</feature>
<comment type="catalytic activity">
    <reaction evidence="9 13">
        <text>N(6)-dimethylallyladenosine(37) in tRNA + (sulfur carrier)-SH + AH2 + 2 S-adenosyl-L-methionine = 2-methylsulfanyl-N(6)-dimethylallyladenosine(37) in tRNA + (sulfur carrier)-H + 5'-deoxyadenosine + L-methionine + A + S-adenosyl-L-homocysteine + 2 H(+)</text>
        <dbReference type="Rhea" id="RHEA:37067"/>
        <dbReference type="Rhea" id="RHEA-COMP:10375"/>
        <dbReference type="Rhea" id="RHEA-COMP:10376"/>
        <dbReference type="Rhea" id="RHEA-COMP:14737"/>
        <dbReference type="Rhea" id="RHEA-COMP:14739"/>
        <dbReference type="ChEBI" id="CHEBI:13193"/>
        <dbReference type="ChEBI" id="CHEBI:15378"/>
        <dbReference type="ChEBI" id="CHEBI:17319"/>
        <dbReference type="ChEBI" id="CHEBI:17499"/>
        <dbReference type="ChEBI" id="CHEBI:29917"/>
        <dbReference type="ChEBI" id="CHEBI:57844"/>
        <dbReference type="ChEBI" id="CHEBI:57856"/>
        <dbReference type="ChEBI" id="CHEBI:59789"/>
        <dbReference type="ChEBI" id="CHEBI:64428"/>
        <dbReference type="ChEBI" id="CHEBI:74415"/>
        <dbReference type="ChEBI" id="CHEBI:74417"/>
        <dbReference type="EC" id="2.8.4.3"/>
    </reaction>
</comment>
<proteinExistence type="inferred from homology"/>
<comment type="cofactor">
    <cofactor evidence="13">
        <name>[4Fe-4S] cluster</name>
        <dbReference type="ChEBI" id="CHEBI:49883"/>
    </cofactor>
    <text evidence="13">Binds 2 [4Fe-4S] clusters. One cluster is coordinated with 3 cysteines and an exchangeable S-adenosyl-L-methionine.</text>
</comment>
<evidence type="ECO:0000259" key="15">
    <source>
        <dbReference type="PROSITE" id="PS51449"/>
    </source>
</evidence>
<dbReference type="Gene3D" id="3.80.30.20">
    <property type="entry name" value="tm_1862 like domain"/>
    <property type="match status" value="1"/>
</dbReference>
<dbReference type="PROSITE" id="PS51449">
    <property type="entry name" value="MTTASE_N"/>
    <property type="match status" value="1"/>
</dbReference>
<comment type="function">
    <text evidence="1 13">Catalyzes the methylthiolation of N6-(dimethylallyl)adenosine (i(6)A), leading to the formation of 2-methylthio-N6-(dimethylallyl)adenosine (ms(2)i(6)A) at position 37 in tRNAs that read codons beginning with uridine.</text>
</comment>
<dbReference type="PROSITE" id="PS01278">
    <property type="entry name" value="MTTASE_RADICAL"/>
    <property type="match status" value="1"/>
</dbReference>
<evidence type="ECO:0000256" key="8">
    <source>
        <dbReference type="ARBA" id="ARBA00033765"/>
    </source>
</evidence>
<evidence type="ECO:0000256" key="13">
    <source>
        <dbReference type="HAMAP-Rule" id="MF_01864"/>
    </source>
</evidence>
<dbReference type="SFLD" id="SFLDF00273">
    <property type="entry name" value="(dimethylallyl)adenosine_tRNA"/>
    <property type="match status" value="1"/>
</dbReference>
<sequence length="483" mass="55612">MINEIDKKIDKIDITEPCPAEEPFRQYYFIKKARGYYRELAKKAGRNLTCSIQTYGCQMNVRDSEKLTGILEEIGYTSSDSEDADLVIYNTCTVRENANRKVYGHLGIMKHDKETHPDKMIGLCGCMMQEPDVVATIQKKYRFVDMVFGTHNVFKLAEIYCNRIEAGGQVVDIWKDTNLVVEDLPVKKEFPFKSGVNIMFGCNNFCTYCIVPYVRGRERSRQPEDIIREVKRLSEEGVKEIMLLGQNVNSYGKTLEEPMTFAELLQKVTEVDGIERVRFMTSHPKDLSDELIDVIAANEKICRHIHLPMQSGSSRILNQMNRRYTKESYLELVDKIRRQIPEISLTTDIIVGFPGETEEDFLETMDVVNRVRFDTAFTFIYSKRTGTPAATFEDHATKEEIQNRFDRLIKRVSEISGEEICRYKGQVMPVLIESVSEQNQELLTGRLSNNILVHFKGDPSMIGEIRDVSLDECKGFYYMGNLV</sequence>
<keyword evidence="13" id="KW-0819">tRNA processing</keyword>
<dbReference type="InterPro" id="IPR023404">
    <property type="entry name" value="rSAM_horseshoe"/>
</dbReference>
<keyword evidence="7 13" id="KW-0411">Iron-sulfur</keyword>
<dbReference type="PROSITE" id="PS50926">
    <property type="entry name" value="TRAM"/>
    <property type="match status" value="1"/>
</dbReference>
<dbReference type="Pfam" id="PF01938">
    <property type="entry name" value="TRAM"/>
    <property type="match status" value="1"/>
</dbReference>
<dbReference type="NCBIfam" id="TIGR01574">
    <property type="entry name" value="miaB-methiolase"/>
    <property type="match status" value="1"/>
</dbReference>
<keyword evidence="5 13" id="KW-0479">Metal-binding</keyword>
<dbReference type="InterPro" id="IPR006638">
    <property type="entry name" value="Elp3/MiaA/NifB-like_rSAM"/>
</dbReference>
<dbReference type="InterPro" id="IPR006463">
    <property type="entry name" value="MiaB_methiolase"/>
</dbReference>
<dbReference type="InterPro" id="IPR007197">
    <property type="entry name" value="rSAM"/>
</dbReference>
<dbReference type="FunFam" id="3.80.30.20:FF:000001">
    <property type="entry name" value="tRNA-2-methylthio-N(6)-dimethylallyladenosine synthase 2"/>
    <property type="match status" value="1"/>
</dbReference>
<dbReference type="GO" id="GO:0051539">
    <property type="term" value="F:4 iron, 4 sulfur cluster binding"/>
    <property type="evidence" value="ECO:0007669"/>
    <property type="project" value="UniProtKB-UniRule"/>
</dbReference>
<dbReference type="SFLD" id="SFLDG01082">
    <property type="entry name" value="B12-binding_domain_containing"/>
    <property type="match status" value="1"/>
</dbReference>
<feature type="domain" description="TRAM" evidence="14">
    <location>
        <begin position="421"/>
        <end position="483"/>
    </location>
</feature>
<dbReference type="RefSeq" id="WP_173783609.1">
    <property type="nucleotide sequence ID" value="NZ_JACOOX010000003.1"/>
</dbReference>
<evidence type="ECO:0000256" key="7">
    <source>
        <dbReference type="ARBA" id="ARBA00023014"/>
    </source>
</evidence>
<keyword evidence="6 13" id="KW-0408">Iron</keyword>
<evidence type="ECO:0000256" key="3">
    <source>
        <dbReference type="ARBA" id="ARBA00022679"/>
    </source>
</evidence>
<dbReference type="HAMAP" id="MF_01864">
    <property type="entry name" value="tRNA_metthiotr_MiaB"/>
    <property type="match status" value="1"/>
</dbReference>
<dbReference type="Proteomes" id="UP000615234">
    <property type="component" value="Unassembled WGS sequence"/>
</dbReference>
<feature type="domain" description="Radical SAM core" evidence="16">
    <location>
        <begin position="188"/>
        <end position="418"/>
    </location>
</feature>
<feature type="binding site" evidence="13">
    <location>
        <position position="202"/>
    </location>
    <ligand>
        <name>[4Fe-4S] cluster</name>
        <dbReference type="ChEBI" id="CHEBI:49883"/>
        <label>2</label>
        <note>4Fe-4S-S-AdoMet</note>
    </ligand>
</feature>
<accession>A0A8I0DUU4</accession>
<keyword evidence="18" id="KW-1185">Reference proteome</keyword>
<dbReference type="PROSITE" id="PS51918">
    <property type="entry name" value="RADICAL_SAM"/>
    <property type="match status" value="1"/>
</dbReference>
<evidence type="ECO:0000256" key="1">
    <source>
        <dbReference type="ARBA" id="ARBA00003234"/>
    </source>
</evidence>
<evidence type="ECO:0000256" key="6">
    <source>
        <dbReference type="ARBA" id="ARBA00023004"/>
    </source>
</evidence>
<keyword evidence="4 13" id="KW-0949">S-adenosyl-L-methionine</keyword>
<dbReference type="EC" id="2.8.4.3" evidence="8 13"/>
<dbReference type="Pfam" id="PF04055">
    <property type="entry name" value="Radical_SAM"/>
    <property type="match status" value="1"/>
</dbReference>
<keyword evidence="2 13" id="KW-0004">4Fe-4S</keyword>
<dbReference type="PANTHER" id="PTHR43020:SF2">
    <property type="entry name" value="MITOCHONDRIAL TRNA METHYLTHIOTRANSFERASE CDK5RAP1"/>
    <property type="match status" value="1"/>
</dbReference>
<gene>
    <name evidence="13 17" type="primary">miaB</name>
    <name evidence="17" type="ORF">H8S09_06035</name>
</gene>
<keyword evidence="13" id="KW-0963">Cytoplasm</keyword>
<dbReference type="InterPro" id="IPR020612">
    <property type="entry name" value="Methylthiotransferase_CS"/>
</dbReference>
<dbReference type="InterPro" id="IPR005839">
    <property type="entry name" value="Methylthiotransferase"/>
</dbReference>
<dbReference type="SMART" id="SM00729">
    <property type="entry name" value="Elp3"/>
    <property type="match status" value="1"/>
</dbReference>
<dbReference type="InterPro" id="IPR013848">
    <property type="entry name" value="Methylthiotransferase_N"/>
</dbReference>
<dbReference type="Pfam" id="PF00919">
    <property type="entry name" value="UPF0004"/>
    <property type="match status" value="1"/>
</dbReference>
<dbReference type="SUPFAM" id="SSF102114">
    <property type="entry name" value="Radical SAM enzymes"/>
    <property type="match status" value="1"/>
</dbReference>
<dbReference type="InterPro" id="IPR002792">
    <property type="entry name" value="TRAM_dom"/>
</dbReference>
<evidence type="ECO:0000256" key="12">
    <source>
        <dbReference type="ARBA" id="ARBA00081141"/>
    </source>
</evidence>
<dbReference type="EMBL" id="JACOOX010000003">
    <property type="protein sequence ID" value="MBC5662456.1"/>
    <property type="molecule type" value="Genomic_DNA"/>
</dbReference>
<dbReference type="InterPro" id="IPR038135">
    <property type="entry name" value="Methylthiotransferase_N_sf"/>
</dbReference>
<dbReference type="NCBIfam" id="TIGR00089">
    <property type="entry name" value="MiaB/RimO family radical SAM methylthiotransferase"/>
    <property type="match status" value="1"/>
</dbReference>
<dbReference type="GO" id="GO:0035597">
    <property type="term" value="F:tRNA-2-methylthio-N(6)-dimethylallyladenosine(37) synthase activity"/>
    <property type="evidence" value="ECO:0007669"/>
    <property type="project" value="UniProtKB-EC"/>
</dbReference>
<comment type="similarity">
    <text evidence="13">Belongs to the methylthiotransferase family. MiaB subfamily.</text>
</comment>
<evidence type="ECO:0000256" key="5">
    <source>
        <dbReference type="ARBA" id="ARBA00022723"/>
    </source>
</evidence>
<evidence type="ECO:0000313" key="17">
    <source>
        <dbReference type="EMBL" id="MBC5662456.1"/>
    </source>
</evidence>
<reference evidence="17 18" key="1">
    <citation type="submission" date="2020-08" db="EMBL/GenBank/DDBJ databases">
        <title>Genome public.</title>
        <authorList>
            <person name="Liu C."/>
            <person name="Sun Q."/>
        </authorList>
    </citation>
    <scope>NUCLEOTIDE SEQUENCE [LARGE SCALE GENOMIC DNA]</scope>
    <source>
        <strain evidence="17 18">NSJ-10</strain>
    </source>
</reference>